<dbReference type="EMBL" id="ML179299">
    <property type="protein sequence ID" value="THU91721.1"/>
    <property type="molecule type" value="Genomic_DNA"/>
</dbReference>
<dbReference type="AlphaFoldDB" id="A0A4S8LR48"/>
<keyword evidence="2" id="KW-1185">Reference proteome</keyword>
<dbReference type="Proteomes" id="UP000297245">
    <property type="component" value="Unassembled WGS sequence"/>
</dbReference>
<dbReference type="InterPro" id="IPR041078">
    <property type="entry name" value="Plavaka"/>
</dbReference>
<name>A0A4S8LR48_DENBC</name>
<dbReference type="OrthoDB" id="3199698at2759"/>
<dbReference type="Pfam" id="PF18759">
    <property type="entry name" value="Plavaka"/>
    <property type="match status" value="1"/>
</dbReference>
<accession>A0A4S8LR48</accession>
<protein>
    <submittedName>
        <fullName evidence="1">Uncharacterized protein</fullName>
    </submittedName>
</protein>
<reference evidence="1 2" key="1">
    <citation type="journal article" date="2019" name="Nat. Ecol. Evol.">
        <title>Megaphylogeny resolves global patterns of mushroom evolution.</title>
        <authorList>
            <person name="Varga T."/>
            <person name="Krizsan K."/>
            <person name="Foldi C."/>
            <person name="Dima B."/>
            <person name="Sanchez-Garcia M."/>
            <person name="Sanchez-Ramirez S."/>
            <person name="Szollosi G.J."/>
            <person name="Szarkandi J.G."/>
            <person name="Papp V."/>
            <person name="Albert L."/>
            <person name="Andreopoulos W."/>
            <person name="Angelini C."/>
            <person name="Antonin V."/>
            <person name="Barry K.W."/>
            <person name="Bougher N.L."/>
            <person name="Buchanan P."/>
            <person name="Buyck B."/>
            <person name="Bense V."/>
            <person name="Catcheside P."/>
            <person name="Chovatia M."/>
            <person name="Cooper J."/>
            <person name="Damon W."/>
            <person name="Desjardin D."/>
            <person name="Finy P."/>
            <person name="Geml J."/>
            <person name="Haridas S."/>
            <person name="Hughes K."/>
            <person name="Justo A."/>
            <person name="Karasinski D."/>
            <person name="Kautmanova I."/>
            <person name="Kiss B."/>
            <person name="Kocsube S."/>
            <person name="Kotiranta H."/>
            <person name="LaButti K.M."/>
            <person name="Lechner B.E."/>
            <person name="Liimatainen K."/>
            <person name="Lipzen A."/>
            <person name="Lukacs Z."/>
            <person name="Mihaltcheva S."/>
            <person name="Morgado L.N."/>
            <person name="Niskanen T."/>
            <person name="Noordeloos M.E."/>
            <person name="Ohm R.A."/>
            <person name="Ortiz-Santana B."/>
            <person name="Ovrebo C."/>
            <person name="Racz N."/>
            <person name="Riley R."/>
            <person name="Savchenko A."/>
            <person name="Shiryaev A."/>
            <person name="Soop K."/>
            <person name="Spirin V."/>
            <person name="Szebenyi C."/>
            <person name="Tomsovsky M."/>
            <person name="Tulloss R.E."/>
            <person name="Uehling J."/>
            <person name="Grigoriev I.V."/>
            <person name="Vagvolgyi C."/>
            <person name="Papp T."/>
            <person name="Martin F.M."/>
            <person name="Miettinen O."/>
            <person name="Hibbett D.S."/>
            <person name="Nagy L.G."/>
        </authorList>
    </citation>
    <scope>NUCLEOTIDE SEQUENCE [LARGE SCALE GENOMIC DNA]</scope>
    <source>
        <strain evidence="1 2">CBS 962.96</strain>
    </source>
</reference>
<evidence type="ECO:0000313" key="1">
    <source>
        <dbReference type="EMBL" id="THU91721.1"/>
    </source>
</evidence>
<gene>
    <name evidence="1" type="ORF">K435DRAFT_801055</name>
</gene>
<proteinExistence type="predicted"/>
<evidence type="ECO:0000313" key="2">
    <source>
        <dbReference type="Proteomes" id="UP000297245"/>
    </source>
</evidence>
<sequence>MPEPHTEESWAPFSNRIEFNFAHYHFVRVQTSADQINDALDMWAASTLHQGFHDAPWQSEEDLYETIDSIREGHVSWKTYKVKYQGPLPSGVPPKWMTQEFDLCCRDANEVIREQLGDKEFDGKIHYAPYRQFENGERRFSNLMSGDWAYKQANTIAEDEKTLGSMFVPIILGSDKTTVSVATGNQEFHPGYISPGNITNVARRAHGKGVLPFIFFPIPKTKRKHRQKANYQRFCRQMYHSCLSVALQPLKSGMTTPEVVKCPDGHFRRAIYGLGPYIADYPEQVLLTGIVQNWCPKCLAKPHDLDSDGPDPILLRTRGMTEFTITQWDPGTLWDDWGMRVDFKVFTFDFPRADIHEMLSPDLLHQIIKGTFKDHIVTWVNELIIIQHGHKKGEEIIDDIDHRLSAVPTFPGIRHFPQGRDFKQWTGNDSKALMKIYLAAIKEYVPSDVTEALRCFLDFCYIARQNSILASEITRLQNLLEQFHQFRQVFIREGVRETISLPRQHAMVHYPNGIVLYGAPNGLCSSITESKHIESVKETWRRASPKDPLPQMLKTITRMDQLKTLKNKFERRGMLIGTVTWYTAQILANETLPTEESNDAEDEDKDIDECGPLSGPRVLSSIEMAKTRSKEDVFHKGPCINTILVYGYPRCAEELGPAINQPTLQQCIRKYLYDHYNPAALVSSSFIPVEQLPHFSSYISVYHSALARFYSPSDLCGMGGMYRQRIRSNPDWYDGKGRFDTVLIDVENTATSINGMIPARVLLFFSFVLGDEVHECAFVRWFIPANTAPNKETGMWIVKPEWTQEGEPSLAVVPLHL</sequence>
<organism evidence="1 2">
    <name type="scientific">Dendrothele bispora (strain CBS 962.96)</name>
    <dbReference type="NCBI Taxonomy" id="1314807"/>
    <lineage>
        <taxon>Eukaryota</taxon>
        <taxon>Fungi</taxon>
        <taxon>Dikarya</taxon>
        <taxon>Basidiomycota</taxon>
        <taxon>Agaricomycotina</taxon>
        <taxon>Agaricomycetes</taxon>
        <taxon>Agaricomycetidae</taxon>
        <taxon>Agaricales</taxon>
        <taxon>Agaricales incertae sedis</taxon>
        <taxon>Dendrothele</taxon>
    </lineage>
</organism>